<dbReference type="Gene3D" id="3.30.450.40">
    <property type="match status" value="1"/>
</dbReference>
<keyword evidence="1" id="KW-0614">Plasmid</keyword>
<dbReference type="PANTHER" id="PTHR38765:SF1">
    <property type="entry name" value="DUF484 DOMAIN-CONTAINING PROTEIN"/>
    <property type="match status" value="1"/>
</dbReference>
<geneLocation type="plasmid" evidence="1 2">
    <name>unnamed</name>
</geneLocation>
<reference evidence="1" key="1">
    <citation type="submission" date="2021-04" db="EMBL/GenBank/DDBJ databases">
        <title>Oceanospirillales bacteria with DddD are important DMSP degraders in coastal seawater.</title>
        <authorList>
            <person name="Liu J."/>
        </authorList>
    </citation>
    <scope>NUCLEOTIDE SEQUENCE</scope>
    <source>
        <strain evidence="1">GY6</strain>
        <plasmid evidence="1">unnamed</plasmid>
    </source>
</reference>
<evidence type="ECO:0000313" key="2">
    <source>
        <dbReference type="Proteomes" id="UP001059950"/>
    </source>
</evidence>
<dbReference type="EMBL" id="CP073345">
    <property type="protein sequence ID" value="UTW05529.1"/>
    <property type="molecule type" value="Genomic_DNA"/>
</dbReference>
<name>A0ABY5H0H4_9GAMM</name>
<evidence type="ECO:0000313" key="1">
    <source>
        <dbReference type="EMBL" id="UTW05529.1"/>
    </source>
</evidence>
<gene>
    <name evidence="1" type="ORF">KDX31_20640</name>
</gene>
<dbReference type="Pfam" id="PF04340">
    <property type="entry name" value="DUF484"/>
    <property type="match status" value="1"/>
</dbReference>
<organism evidence="1 2">
    <name type="scientific">Amphritea atlantica</name>
    <dbReference type="NCBI Taxonomy" id="355243"/>
    <lineage>
        <taxon>Bacteria</taxon>
        <taxon>Pseudomonadati</taxon>
        <taxon>Pseudomonadota</taxon>
        <taxon>Gammaproteobacteria</taxon>
        <taxon>Oceanospirillales</taxon>
        <taxon>Oceanospirillaceae</taxon>
        <taxon>Amphritea</taxon>
    </lineage>
</organism>
<dbReference type="Proteomes" id="UP001059950">
    <property type="component" value="Plasmid unnamed"/>
</dbReference>
<dbReference type="InterPro" id="IPR029016">
    <property type="entry name" value="GAF-like_dom_sf"/>
</dbReference>
<keyword evidence="2" id="KW-1185">Reference proteome</keyword>
<protein>
    <submittedName>
        <fullName evidence="1">DUF484 family protein</fullName>
    </submittedName>
</protein>
<dbReference type="PANTHER" id="PTHR38765">
    <property type="entry name" value="DUF484 DOMAIN-CONTAINING PROTEIN"/>
    <property type="match status" value="1"/>
</dbReference>
<sequence>MSDNTPETIRPADAASDETNAEISAAQVAEYLQQHPDFFSGNEYLLEKLYVPHQRGTSVSLVERQTSLLRQKNRELHDYLGDMIGVARENDIQFSKTKKMILALMDAETLDDVAVAIDESLCQDFNSDTTALVLFSDEPEEQNNLRLMPRSDASAIDALVDQSQTRCGSLTELQNQFMFREQAFKVKSAAAVPLVKGETLGLLAIGSFDATYFQSNQGTLFLDYIGQALSRVVSPLLQGRKA</sequence>
<dbReference type="InterPro" id="IPR007435">
    <property type="entry name" value="DUF484"/>
</dbReference>
<proteinExistence type="predicted"/>
<accession>A0ABY5H0H4</accession>